<organism evidence="1">
    <name type="scientific">Pararge aegeria</name>
    <name type="common">speckled wood butterfly</name>
    <dbReference type="NCBI Taxonomy" id="116150"/>
    <lineage>
        <taxon>Eukaryota</taxon>
        <taxon>Metazoa</taxon>
        <taxon>Ecdysozoa</taxon>
        <taxon>Arthropoda</taxon>
        <taxon>Hexapoda</taxon>
        <taxon>Insecta</taxon>
        <taxon>Pterygota</taxon>
        <taxon>Neoptera</taxon>
        <taxon>Endopterygota</taxon>
        <taxon>Lepidoptera</taxon>
        <taxon>Glossata</taxon>
        <taxon>Ditrysia</taxon>
        <taxon>Papilionoidea</taxon>
        <taxon>Nymphalidae</taxon>
        <taxon>Satyrinae</taxon>
        <taxon>Satyrini</taxon>
        <taxon>Parargina</taxon>
        <taxon>Pararge</taxon>
    </lineage>
</organism>
<name>S4PX44_9NEOP</name>
<proteinExistence type="predicted"/>
<accession>S4PX44</accession>
<reference evidence="1" key="2">
    <citation type="submission" date="2013-05" db="EMBL/GenBank/DDBJ databases">
        <authorList>
            <person name="Carter J.-M."/>
            <person name="Baker S.C."/>
            <person name="Pink R."/>
            <person name="Carter D.R.F."/>
            <person name="Collins A."/>
            <person name="Tomlin J."/>
            <person name="Gibbs M."/>
            <person name="Breuker C.J."/>
        </authorList>
    </citation>
    <scope>NUCLEOTIDE SEQUENCE</scope>
    <source>
        <tissue evidence="1">Ovary</tissue>
    </source>
</reference>
<reference evidence="1" key="1">
    <citation type="journal article" date="2013" name="BMC Genomics">
        <title>Unscrambling butterfly oogenesis.</title>
        <authorList>
            <person name="Carter J.M."/>
            <person name="Baker S.C."/>
            <person name="Pink R."/>
            <person name="Carter D.R."/>
            <person name="Collins A."/>
            <person name="Tomlin J."/>
            <person name="Gibbs M."/>
            <person name="Breuker C.J."/>
        </authorList>
    </citation>
    <scope>NUCLEOTIDE SEQUENCE</scope>
    <source>
        <tissue evidence="1">Ovary</tissue>
    </source>
</reference>
<protein>
    <submittedName>
        <fullName evidence="1">Uncharacterized protein</fullName>
    </submittedName>
</protein>
<sequence>MFIMRECSLLHLPNKCAWWQYGAPSPALHMPAEQPPSSRRVLYPTDTTGTTGIEYNNISCTQICPGCGLKLFELALNDLLHDELLLLLYRTRPFGKGYWNKSSSN</sequence>
<dbReference type="AlphaFoldDB" id="S4PX44"/>
<dbReference type="EMBL" id="GAIX01005683">
    <property type="protein sequence ID" value="JAA86877.1"/>
    <property type="molecule type" value="Transcribed_RNA"/>
</dbReference>
<evidence type="ECO:0000313" key="1">
    <source>
        <dbReference type="EMBL" id="JAA86877.1"/>
    </source>
</evidence>